<feature type="signal peptide" evidence="1">
    <location>
        <begin position="1"/>
        <end position="20"/>
    </location>
</feature>
<evidence type="ECO:0008006" key="4">
    <source>
        <dbReference type="Google" id="ProtNLM"/>
    </source>
</evidence>
<sequence>MLRGIFFFIVFLFHVPLCGSIPHSAICLVAVSSHTHMWCCFIWPFPSREICVYVRSFRHSSVLFFFFVRLRHPRGTAPPLSFRPRGSTGALPYAWLFMTSRRVVNVAAGATRNRQHYLKLLRDCARELPQARMSTSEGATVTRVEEGSKLLATPRAKFLEANLSLPEGWVESSTTSLQKSLEGVVPREKIVENDLFRCALIHPSYVRSRSVRAAVAMPIELTLTGSSTLRLLKQVADAHNLKGYLGSEEIANVPRKLGVIDLVLFDGTMFEGAGWKERGEPPEEVCMAAATALCGVVTLSEGAHSAAVLLDRIRGRNPL</sequence>
<dbReference type="OrthoDB" id="250522at2759"/>
<dbReference type="GeneID" id="23860043"/>
<gene>
    <name evidence="2" type="ORF">TbgDal_IV780</name>
</gene>
<evidence type="ECO:0000313" key="3">
    <source>
        <dbReference type="Proteomes" id="UP000002316"/>
    </source>
</evidence>
<dbReference type="AlphaFoldDB" id="C9ZLU8"/>
<evidence type="ECO:0000256" key="1">
    <source>
        <dbReference type="SAM" id="SignalP"/>
    </source>
</evidence>
<proteinExistence type="predicted"/>
<reference evidence="3" key="1">
    <citation type="journal article" date="2010" name="PLoS Negl. Trop. Dis.">
        <title>The genome sequence of Trypanosoma brucei gambiense, causative agent of chronic human african trypanosomiasis.</title>
        <authorList>
            <person name="Jackson A.P."/>
            <person name="Sanders M."/>
            <person name="Berry A."/>
            <person name="McQuillan J."/>
            <person name="Aslett M.A."/>
            <person name="Quail M.A."/>
            <person name="Chukualim B."/>
            <person name="Capewell P."/>
            <person name="MacLeod A."/>
            <person name="Melville S.E."/>
            <person name="Gibson W."/>
            <person name="Barry J.D."/>
            <person name="Berriman M."/>
            <person name="Hertz-Fowler C."/>
        </authorList>
    </citation>
    <scope>NUCLEOTIDE SEQUENCE [LARGE SCALE GENOMIC DNA]</scope>
    <source>
        <strain evidence="3">MHOM/CI/86/DAL972</strain>
    </source>
</reference>
<evidence type="ECO:0000313" key="2">
    <source>
        <dbReference type="EMBL" id="CBH10373.1"/>
    </source>
</evidence>
<dbReference type="VEuPathDB" id="TriTrypDB:Tbg972.4.780"/>
<organism evidence="2 3">
    <name type="scientific">Trypanosoma brucei gambiense (strain MHOM/CI/86/DAL972)</name>
    <dbReference type="NCBI Taxonomy" id="679716"/>
    <lineage>
        <taxon>Eukaryota</taxon>
        <taxon>Discoba</taxon>
        <taxon>Euglenozoa</taxon>
        <taxon>Kinetoplastea</taxon>
        <taxon>Metakinetoplastina</taxon>
        <taxon>Trypanosomatida</taxon>
        <taxon>Trypanosomatidae</taxon>
        <taxon>Trypanosoma</taxon>
    </lineage>
</organism>
<dbReference type="EMBL" id="FN554967">
    <property type="protein sequence ID" value="CBH10373.1"/>
    <property type="molecule type" value="Genomic_DNA"/>
</dbReference>
<dbReference type="KEGG" id="tbg:TbgDal_IV780"/>
<name>C9ZLU8_TRYB9</name>
<accession>C9ZLU8</accession>
<dbReference type="Proteomes" id="UP000002316">
    <property type="component" value="Chromosome 4"/>
</dbReference>
<keyword evidence="1" id="KW-0732">Signal</keyword>
<protein>
    <recommendedName>
        <fullName evidence="4">T. brucei spp.-specific protein</fullName>
    </recommendedName>
</protein>
<feature type="chain" id="PRO_5003005525" description="T. brucei spp.-specific protein" evidence="1">
    <location>
        <begin position="21"/>
        <end position="319"/>
    </location>
</feature>
<dbReference type="RefSeq" id="XP_011772663.1">
    <property type="nucleotide sequence ID" value="XM_011774361.1"/>
</dbReference>